<accession>A0A1D2V9H9</accession>
<comment type="similarity">
    <text evidence="2 6">Belongs to the clathrin light chain family.</text>
</comment>
<comment type="subcellular location">
    <subcellularLocation>
        <location evidence="1 6">Cytoplasmic vesicle membrane</location>
        <topology evidence="1 6">Peripheral membrane protein</topology>
        <orientation evidence="1 6">Cytoplasmic side</orientation>
    </subcellularLocation>
    <subcellularLocation>
        <location evidence="6">Membrane</location>
        <location evidence="6">Coated pit</location>
        <topology evidence="6">Peripheral membrane protein</topology>
        <orientation evidence="6">Cytoplasmic side</orientation>
    </subcellularLocation>
    <text evidence="6">Cytoplasmic face of coated pits and vesicles.</text>
</comment>
<dbReference type="GO" id="GO:0030130">
    <property type="term" value="C:clathrin coat of trans-Golgi network vesicle"/>
    <property type="evidence" value="ECO:0007669"/>
    <property type="project" value="InterPro"/>
</dbReference>
<dbReference type="GO" id="GO:0005198">
    <property type="term" value="F:structural molecule activity"/>
    <property type="evidence" value="ECO:0007669"/>
    <property type="project" value="InterPro"/>
</dbReference>
<evidence type="ECO:0000256" key="4">
    <source>
        <dbReference type="ARBA" id="ARBA00023176"/>
    </source>
</evidence>
<keyword evidence="8" id="KW-1185">Reference proteome</keyword>
<dbReference type="GeneID" id="30967732"/>
<evidence type="ECO:0000313" key="8">
    <source>
        <dbReference type="Proteomes" id="UP000095038"/>
    </source>
</evidence>
<dbReference type="EMBL" id="KV454493">
    <property type="protein sequence ID" value="ODV58298.1"/>
    <property type="molecule type" value="Genomic_DNA"/>
</dbReference>
<dbReference type="PANTHER" id="PTHR10639">
    <property type="entry name" value="CLATHRIN LIGHT CHAIN"/>
    <property type="match status" value="1"/>
</dbReference>
<dbReference type="GO" id="GO:0032050">
    <property type="term" value="F:clathrin heavy chain binding"/>
    <property type="evidence" value="ECO:0007669"/>
    <property type="project" value="TreeGrafter"/>
</dbReference>
<proteinExistence type="inferred from homology"/>
<dbReference type="GO" id="GO:0006886">
    <property type="term" value="P:intracellular protein transport"/>
    <property type="evidence" value="ECO:0007669"/>
    <property type="project" value="InterPro"/>
</dbReference>
<protein>
    <recommendedName>
        <fullName evidence="6">Clathrin light chain</fullName>
    </recommendedName>
</protein>
<dbReference type="PROSITE" id="PS00581">
    <property type="entry name" value="CLATHRIN_LIGHT_CHN_2"/>
    <property type="match status" value="1"/>
</dbReference>
<name>A0A1D2V9H9_9ASCO</name>
<evidence type="ECO:0000256" key="2">
    <source>
        <dbReference type="ARBA" id="ARBA00005263"/>
    </source>
</evidence>
<evidence type="ECO:0000256" key="3">
    <source>
        <dbReference type="ARBA" id="ARBA00023136"/>
    </source>
</evidence>
<keyword evidence="5 6" id="KW-0968">Cytoplasmic vesicle</keyword>
<dbReference type="Proteomes" id="UP000095038">
    <property type="component" value="Unassembled WGS sequence"/>
</dbReference>
<dbReference type="InterPro" id="IPR000996">
    <property type="entry name" value="Clathrin_L-chain"/>
</dbReference>
<dbReference type="RefSeq" id="XP_020044605.1">
    <property type="nucleotide sequence ID" value="XM_020194096.1"/>
</dbReference>
<gene>
    <name evidence="7" type="ORF">ASCRUDRAFT_77997</name>
</gene>
<dbReference type="OrthoDB" id="5512at2759"/>
<dbReference type="InParanoid" id="A0A1D2V9H9"/>
<evidence type="ECO:0000313" key="7">
    <source>
        <dbReference type="EMBL" id="ODV58298.1"/>
    </source>
</evidence>
<dbReference type="AlphaFoldDB" id="A0A1D2V9H9"/>
<dbReference type="PANTHER" id="PTHR10639:SF7">
    <property type="entry name" value="CLATHRIN LIGHT CHAIN"/>
    <property type="match status" value="1"/>
</dbReference>
<dbReference type="STRING" id="1344418.A0A1D2V9H9"/>
<dbReference type="FunCoup" id="A0A1D2V9H9">
    <property type="interactions" value="346"/>
</dbReference>
<dbReference type="GO" id="GO:0072583">
    <property type="term" value="P:clathrin-dependent endocytosis"/>
    <property type="evidence" value="ECO:0007669"/>
    <property type="project" value="TreeGrafter"/>
</dbReference>
<comment type="function">
    <text evidence="6">Clathrin is the major protein of the polyhedral coat of coated pits and vesicles.</text>
</comment>
<sequence length="253" mass="29389">MAEKFPPIQDLDSDVVLNINPTGGNFLEREKQLLGDQNEFITDNDINDINNNSINNNDDTNSISNDIQDDEINQFQSQFPELNDNLSNTNNFDLKDLSDSENEFSNYNYTNNHITTTTTTTTSTRNFSQKNESKAIIEWRINREKELAKKDAISSNKKNEILENAHNLIDQFYENYNKKKEININKTKNEELDFLEKREIFNSKIENNLVWNNIISIIDLKKNSNTTIDNRDRSKFKSILLSLKDNKNAPPNN</sequence>
<keyword evidence="4 6" id="KW-0168">Coated pit</keyword>
<evidence type="ECO:0000256" key="6">
    <source>
        <dbReference type="RuleBase" id="RU363137"/>
    </source>
</evidence>
<evidence type="ECO:0000256" key="5">
    <source>
        <dbReference type="ARBA" id="ARBA00023329"/>
    </source>
</evidence>
<dbReference type="Pfam" id="PF01086">
    <property type="entry name" value="Clathrin_lg_ch"/>
    <property type="match status" value="1"/>
</dbReference>
<organism evidence="7 8">
    <name type="scientific">Ascoidea rubescens DSM 1968</name>
    <dbReference type="NCBI Taxonomy" id="1344418"/>
    <lineage>
        <taxon>Eukaryota</taxon>
        <taxon>Fungi</taxon>
        <taxon>Dikarya</taxon>
        <taxon>Ascomycota</taxon>
        <taxon>Saccharomycotina</taxon>
        <taxon>Saccharomycetes</taxon>
        <taxon>Ascoideaceae</taxon>
        <taxon>Ascoidea</taxon>
    </lineage>
</organism>
<evidence type="ECO:0000256" key="1">
    <source>
        <dbReference type="ARBA" id="ARBA00004180"/>
    </source>
</evidence>
<keyword evidence="3 6" id="KW-0472">Membrane</keyword>
<reference evidence="8" key="1">
    <citation type="submission" date="2016-05" db="EMBL/GenBank/DDBJ databases">
        <title>Comparative genomics of biotechnologically important yeasts.</title>
        <authorList>
            <consortium name="DOE Joint Genome Institute"/>
            <person name="Riley R."/>
            <person name="Haridas S."/>
            <person name="Wolfe K.H."/>
            <person name="Lopes M.R."/>
            <person name="Hittinger C.T."/>
            <person name="Goker M."/>
            <person name="Salamov A."/>
            <person name="Wisecaver J."/>
            <person name="Long T.M."/>
            <person name="Aerts A.L."/>
            <person name="Barry K."/>
            <person name="Choi C."/>
            <person name="Clum A."/>
            <person name="Coughlan A.Y."/>
            <person name="Deshpande S."/>
            <person name="Douglass A.P."/>
            <person name="Hanson S.J."/>
            <person name="Klenk H.-P."/>
            <person name="Labutti K."/>
            <person name="Lapidus A."/>
            <person name="Lindquist E."/>
            <person name="Lipzen A."/>
            <person name="Meier-Kolthoff J.P."/>
            <person name="Ohm R.A."/>
            <person name="Otillar R.P."/>
            <person name="Pangilinan J."/>
            <person name="Peng Y."/>
            <person name="Rokas A."/>
            <person name="Rosa C.A."/>
            <person name="Scheuner C."/>
            <person name="Sibirny A.A."/>
            <person name="Slot J.C."/>
            <person name="Stielow J.B."/>
            <person name="Sun H."/>
            <person name="Kurtzman C.P."/>
            <person name="Blackwell M."/>
            <person name="Grigoriev I.V."/>
            <person name="Jeffries T.W."/>
        </authorList>
    </citation>
    <scope>NUCLEOTIDE SEQUENCE [LARGE SCALE GENOMIC DNA]</scope>
    <source>
        <strain evidence="8">DSM 1968</strain>
    </source>
</reference>
<dbReference type="GO" id="GO:0030132">
    <property type="term" value="C:clathrin coat of coated pit"/>
    <property type="evidence" value="ECO:0007669"/>
    <property type="project" value="InterPro"/>
</dbReference>